<dbReference type="Proteomes" id="UP000011087">
    <property type="component" value="Unassembled WGS sequence"/>
</dbReference>
<feature type="region of interest" description="Disordered" evidence="2">
    <location>
        <begin position="1"/>
        <end position="21"/>
    </location>
</feature>
<dbReference type="KEGG" id="gtt:GUITHDRAFT_106616"/>
<evidence type="ECO:0000256" key="1">
    <source>
        <dbReference type="SAM" id="Coils"/>
    </source>
</evidence>
<reference evidence="5" key="3">
    <citation type="submission" date="2015-06" db="UniProtKB">
        <authorList>
            <consortium name="EnsemblProtists"/>
        </authorList>
    </citation>
    <scope>IDENTIFICATION</scope>
</reference>
<sequence length="336" mass="37801">MSARQRRYGAGEGGDEDGDTGKMKRFYTLVAGGTFLMSVVLACTLIPRGHTIATMSNDGEGKHGPRLDSAISAALEVASHQLKPEQIKFFRDRQAAISEQEDLNRKWEKKSVEHLVRLIQKTTDSDQQHEEDDLLRSTPSQNDIVNEKKHVGAHQNQNTRVEESSASFATRQPLQQSLAQSKTVNEHAGGMVSPQFQEDLEKMARERAAREEREEQFLKLREEKQAIKENRLKLLANARKDYQQARKEVVQVKDRLKDALAQRDKMTEAVRSHGFLSAKEALHQLAPIKQQVETLIDETASARKKWIAAKQALKIAEAIEEDPISLKSSSVAAMEV</sequence>
<dbReference type="RefSeq" id="XP_005834608.1">
    <property type="nucleotide sequence ID" value="XM_005834551.1"/>
</dbReference>
<evidence type="ECO:0000256" key="2">
    <source>
        <dbReference type="SAM" id="MobiDB-lite"/>
    </source>
</evidence>
<evidence type="ECO:0008006" key="7">
    <source>
        <dbReference type="Google" id="ProtNLM"/>
    </source>
</evidence>
<dbReference type="EnsemblProtists" id="EKX47628">
    <property type="protein sequence ID" value="EKX47628"/>
    <property type="gene ID" value="GUITHDRAFT_106616"/>
</dbReference>
<accession>L1JGH9</accession>
<protein>
    <recommendedName>
        <fullName evidence="7">Transmembrane protein</fullName>
    </recommendedName>
</protein>
<dbReference type="HOGENOM" id="CLU_827545_0_0_1"/>
<dbReference type="EMBL" id="JH992989">
    <property type="protein sequence ID" value="EKX47628.1"/>
    <property type="molecule type" value="Genomic_DNA"/>
</dbReference>
<keyword evidence="3" id="KW-0812">Transmembrane</keyword>
<reference evidence="6" key="2">
    <citation type="submission" date="2012-11" db="EMBL/GenBank/DDBJ databases">
        <authorList>
            <person name="Kuo A."/>
            <person name="Curtis B.A."/>
            <person name="Tanifuji G."/>
            <person name="Burki F."/>
            <person name="Gruber A."/>
            <person name="Irimia M."/>
            <person name="Maruyama S."/>
            <person name="Arias M.C."/>
            <person name="Ball S.G."/>
            <person name="Gile G.H."/>
            <person name="Hirakawa Y."/>
            <person name="Hopkins J.F."/>
            <person name="Rensing S.A."/>
            <person name="Schmutz J."/>
            <person name="Symeonidi A."/>
            <person name="Elias M."/>
            <person name="Eveleigh R.J."/>
            <person name="Herman E.K."/>
            <person name="Klute M.J."/>
            <person name="Nakayama T."/>
            <person name="Obornik M."/>
            <person name="Reyes-Prieto A."/>
            <person name="Armbrust E.V."/>
            <person name="Aves S.J."/>
            <person name="Beiko R.G."/>
            <person name="Coutinho P."/>
            <person name="Dacks J.B."/>
            <person name="Durnford D.G."/>
            <person name="Fast N.M."/>
            <person name="Green B.R."/>
            <person name="Grisdale C."/>
            <person name="Hempe F."/>
            <person name="Henrissat B."/>
            <person name="Hoppner M.P."/>
            <person name="Ishida K.-I."/>
            <person name="Kim E."/>
            <person name="Koreny L."/>
            <person name="Kroth P.G."/>
            <person name="Liu Y."/>
            <person name="Malik S.-B."/>
            <person name="Maier U.G."/>
            <person name="McRose D."/>
            <person name="Mock T."/>
            <person name="Neilson J.A."/>
            <person name="Onodera N.T."/>
            <person name="Poole A.M."/>
            <person name="Pritham E.J."/>
            <person name="Richards T.A."/>
            <person name="Rocap G."/>
            <person name="Roy S.W."/>
            <person name="Sarai C."/>
            <person name="Schaack S."/>
            <person name="Shirato S."/>
            <person name="Slamovits C.H."/>
            <person name="Spencer D.F."/>
            <person name="Suzuki S."/>
            <person name="Worden A.Z."/>
            <person name="Zauner S."/>
            <person name="Barry K."/>
            <person name="Bell C."/>
            <person name="Bharti A.K."/>
            <person name="Crow J.A."/>
            <person name="Grimwood J."/>
            <person name="Kramer R."/>
            <person name="Lindquist E."/>
            <person name="Lucas S."/>
            <person name="Salamov A."/>
            <person name="McFadden G.I."/>
            <person name="Lane C.E."/>
            <person name="Keeling P.J."/>
            <person name="Gray M.W."/>
            <person name="Grigoriev I.V."/>
            <person name="Archibald J.M."/>
        </authorList>
    </citation>
    <scope>NUCLEOTIDE SEQUENCE</scope>
    <source>
        <strain evidence="6">CCMP2712</strain>
    </source>
</reference>
<feature type="transmembrane region" description="Helical" evidence="3">
    <location>
        <begin position="26"/>
        <end position="47"/>
    </location>
</feature>
<proteinExistence type="predicted"/>
<gene>
    <name evidence="4" type="ORF">GUITHDRAFT_106616</name>
</gene>
<evidence type="ECO:0000313" key="4">
    <source>
        <dbReference type="EMBL" id="EKX47628.1"/>
    </source>
</evidence>
<feature type="compositionally biased region" description="Polar residues" evidence="2">
    <location>
        <begin position="154"/>
        <end position="173"/>
    </location>
</feature>
<feature type="coiled-coil region" evidence="1">
    <location>
        <begin position="203"/>
        <end position="269"/>
    </location>
</feature>
<evidence type="ECO:0000256" key="3">
    <source>
        <dbReference type="SAM" id="Phobius"/>
    </source>
</evidence>
<dbReference type="AlphaFoldDB" id="L1JGH9"/>
<name>L1JGH9_GUITC</name>
<keyword evidence="3" id="KW-1133">Transmembrane helix</keyword>
<evidence type="ECO:0000313" key="6">
    <source>
        <dbReference type="Proteomes" id="UP000011087"/>
    </source>
</evidence>
<reference evidence="4 6" key="1">
    <citation type="journal article" date="2012" name="Nature">
        <title>Algal genomes reveal evolutionary mosaicism and the fate of nucleomorphs.</title>
        <authorList>
            <consortium name="DOE Joint Genome Institute"/>
            <person name="Curtis B.A."/>
            <person name="Tanifuji G."/>
            <person name="Burki F."/>
            <person name="Gruber A."/>
            <person name="Irimia M."/>
            <person name="Maruyama S."/>
            <person name="Arias M.C."/>
            <person name="Ball S.G."/>
            <person name="Gile G.H."/>
            <person name="Hirakawa Y."/>
            <person name="Hopkins J.F."/>
            <person name="Kuo A."/>
            <person name="Rensing S.A."/>
            <person name="Schmutz J."/>
            <person name="Symeonidi A."/>
            <person name="Elias M."/>
            <person name="Eveleigh R.J."/>
            <person name="Herman E.K."/>
            <person name="Klute M.J."/>
            <person name="Nakayama T."/>
            <person name="Obornik M."/>
            <person name="Reyes-Prieto A."/>
            <person name="Armbrust E.V."/>
            <person name="Aves S.J."/>
            <person name="Beiko R.G."/>
            <person name="Coutinho P."/>
            <person name="Dacks J.B."/>
            <person name="Durnford D.G."/>
            <person name="Fast N.M."/>
            <person name="Green B.R."/>
            <person name="Grisdale C.J."/>
            <person name="Hempel F."/>
            <person name="Henrissat B."/>
            <person name="Hoppner M.P."/>
            <person name="Ishida K."/>
            <person name="Kim E."/>
            <person name="Koreny L."/>
            <person name="Kroth P.G."/>
            <person name="Liu Y."/>
            <person name="Malik S.B."/>
            <person name="Maier U.G."/>
            <person name="McRose D."/>
            <person name="Mock T."/>
            <person name="Neilson J.A."/>
            <person name="Onodera N.T."/>
            <person name="Poole A.M."/>
            <person name="Pritham E.J."/>
            <person name="Richards T.A."/>
            <person name="Rocap G."/>
            <person name="Roy S.W."/>
            <person name="Sarai C."/>
            <person name="Schaack S."/>
            <person name="Shirato S."/>
            <person name="Slamovits C.H."/>
            <person name="Spencer D.F."/>
            <person name="Suzuki S."/>
            <person name="Worden A.Z."/>
            <person name="Zauner S."/>
            <person name="Barry K."/>
            <person name="Bell C."/>
            <person name="Bharti A.K."/>
            <person name="Crow J.A."/>
            <person name="Grimwood J."/>
            <person name="Kramer R."/>
            <person name="Lindquist E."/>
            <person name="Lucas S."/>
            <person name="Salamov A."/>
            <person name="McFadden G.I."/>
            <person name="Lane C.E."/>
            <person name="Keeling P.J."/>
            <person name="Gray M.W."/>
            <person name="Grigoriev I.V."/>
            <person name="Archibald J.M."/>
        </authorList>
    </citation>
    <scope>NUCLEOTIDE SEQUENCE</scope>
    <source>
        <strain evidence="4 6">CCMP2712</strain>
    </source>
</reference>
<feature type="region of interest" description="Disordered" evidence="2">
    <location>
        <begin position="120"/>
        <end position="173"/>
    </location>
</feature>
<keyword evidence="3" id="KW-0472">Membrane</keyword>
<evidence type="ECO:0000313" key="5">
    <source>
        <dbReference type="EnsemblProtists" id="EKX47628"/>
    </source>
</evidence>
<organism evidence="4">
    <name type="scientific">Guillardia theta (strain CCMP2712)</name>
    <name type="common">Cryptophyte</name>
    <dbReference type="NCBI Taxonomy" id="905079"/>
    <lineage>
        <taxon>Eukaryota</taxon>
        <taxon>Cryptophyceae</taxon>
        <taxon>Pyrenomonadales</taxon>
        <taxon>Geminigeraceae</taxon>
        <taxon>Guillardia</taxon>
    </lineage>
</organism>
<keyword evidence="6" id="KW-1185">Reference proteome</keyword>
<dbReference type="PaxDb" id="55529-EKX47628"/>
<dbReference type="GeneID" id="17304266"/>
<keyword evidence="1" id="KW-0175">Coiled coil</keyword>